<dbReference type="PANTHER" id="PTHR43283">
    <property type="entry name" value="BETA-LACTAMASE-RELATED"/>
    <property type="match status" value="1"/>
</dbReference>
<dbReference type="Gene3D" id="3.40.710.10">
    <property type="entry name" value="DD-peptidase/beta-lactamase superfamily"/>
    <property type="match status" value="1"/>
</dbReference>
<feature type="chain" id="PRO_5010328797" evidence="2">
    <location>
        <begin position="32"/>
        <end position="612"/>
    </location>
</feature>
<evidence type="ECO:0000313" key="4">
    <source>
        <dbReference type="EMBL" id="SDO13352.1"/>
    </source>
</evidence>
<dbReference type="STRING" id="430522.BFS30_12155"/>
<dbReference type="Pfam" id="PF00144">
    <property type="entry name" value="Beta-lactamase"/>
    <property type="match status" value="1"/>
</dbReference>
<keyword evidence="2" id="KW-0732">Signal</keyword>
<dbReference type="GO" id="GO:0016787">
    <property type="term" value="F:hydrolase activity"/>
    <property type="evidence" value="ECO:0007669"/>
    <property type="project" value="UniProtKB-KW"/>
</dbReference>
<gene>
    <name evidence="4" type="ORF">SAMN05421820_1124</name>
</gene>
<evidence type="ECO:0000256" key="1">
    <source>
        <dbReference type="ARBA" id="ARBA00022801"/>
    </source>
</evidence>
<evidence type="ECO:0000259" key="3">
    <source>
        <dbReference type="Pfam" id="PF00144"/>
    </source>
</evidence>
<dbReference type="InterPro" id="IPR001466">
    <property type="entry name" value="Beta-lactam-related"/>
</dbReference>
<proteinExistence type="predicted"/>
<evidence type="ECO:0000256" key="2">
    <source>
        <dbReference type="SAM" id="SignalP"/>
    </source>
</evidence>
<feature type="signal peptide" evidence="2">
    <location>
        <begin position="1"/>
        <end position="31"/>
    </location>
</feature>
<dbReference type="AlphaFoldDB" id="A0A1H0H2M8"/>
<reference evidence="5" key="1">
    <citation type="submission" date="2016-10" db="EMBL/GenBank/DDBJ databases">
        <authorList>
            <person name="Varghese N."/>
            <person name="Submissions S."/>
        </authorList>
    </citation>
    <scope>NUCLEOTIDE SEQUENCE [LARGE SCALE GENOMIC DNA]</scope>
    <source>
        <strain evidence="5">DSM 19110</strain>
    </source>
</reference>
<dbReference type="InterPro" id="IPR012338">
    <property type="entry name" value="Beta-lactam/transpept-like"/>
</dbReference>
<dbReference type="PANTHER" id="PTHR43283:SF11">
    <property type="entry name" value="BETA-LACTAMASE-RELATED DOMAIN-CONTAINING PROTEIN"/>
    <property type="match status" value="1"/>
</dbReference>
<protein>
    <submittedName>
        <fullName evidence="4">CubicO group peptidase, beta-lactamase class C family</fullName>
    </submittedName>
</protein>
<dbReference type="InterPro" id="IPR050789">
    <property type="entry name" value="Diverse_Enzym_Activities"/>
</dbReference>
<name>A0A1H0H2M8_9SPHI</name>
<dbReference type="SUPFAM" id="SSF56601">
    <property type="entry name" value="beta-lactamase/transpeptidase-like"/>
    <property type="match status" value="1"/>
</dbReference>
<dbReference type="EMBL" id="FNGY01000012">
    <property type="protein sequence ID" value="SDO13352.1"/>
    <property type="molecule type" value="Genomic_DNA"/>
</dbReference>
<evidence type="ECO:0000313" key="5">
    <source>
        <dbReference type="Proteomes" id="UP000183200"/>
    </source>
</evidence>
<feature type="domain" description="Beta-lactamase-related" evidence="3">
    <location>
        <begin position="241"/>
        <end position="594"/>
    </location>
</feature>
<keyword evidence="1" id="KW-0378">Hydrolase</keyword>
<sequence length="612" mass="68243">MLTEKKYMRKNNLAGIIATSFIALFTFNACAQNHQQNQQQLSLLRTISSNTVLLNNQENTIPLIDLDKKNIASVSLGFTFHTTFDSLLNKYAKVSSFSSDQYLSSTTLNDLEDDLKYFNLIIISLPVSATNDPRNTSFINSLAKSKKIIISLFGETGSLLSFDGLSAPLIWANQNNEEAAATIPQMIFGGIGISKKLTANYSPKYTTGSGSLTMPTRLKYTLPEDAGINSDNLKEIDNIANEAIRAQAAPGIVVLVAKDGKVVFNKAYGNHTYNNGLPEKVTDIFDLASLTKTTATTPTVMRLFEEHKLNLDTNIGAYIPKARLSPMNNIKVREVMLHQAGFIPYIPFHNFVKSGDYSRDSSTAYPTKVADFYYIKKGFFKDFMWPKMLNSPIQTRGKYVYSDISMYVMKEISERLSGIPLDTYVWDNFYKPLGMQTAGFLPRNRFTKDQIVPTEQDTYFRKTLLEGYVHDQGAALAGGVSGHAGLFASANDVAIIYQMLLNKGTYGGNRYFQPQTVDLFTQKQSDVSRRGLGFDRWDPDASKKYPSELASPQTYGHTGYTGTCVWVDPAKGLVYIFLSNRVNPSVSEKLGNMKIRPRIQDAIYRAIQLGSN</sequence>
<dbReference type="Proteomes" id="UP000183200">
    <property type="component" value="Unassembled WGS sequence"/>
</dbReference>
<organism evidence="4 5">
    <name type="scientific">Pedobacter steynii</name>
    <dbReference type="NCBI Taxonomy" id="430522"/>
    <lineage>
        <taxon>Bacteria</taxon>
        <taxon>Pseudomonadati</taxon>
        <taxon>Bacteroidota</taxon>
        <taxon>Sphingobacteriia</taxon>
        <taxon>Sphingobacteriales</taxon>
        <taxon>Sphingobacteriaceae</taxon>
        <taxon>Pedobacter</taxon>
    </lineage>
</organism>
<keyword evidence="5" id="KW-1185">Reference proteome</keyword>
<accession>A0A1H0H2M8</accession>